<dbReference type="Proteomes" id="UP000297299">
    <property type="component" value="Unassembled WGS sequence"/>
</dbReference>
<sequence length="73" mass="8258">MLLSVRSTHTGGLNYNQTLKSISILISYWSTRQISCLNSMTIAFASLERKMSDVGSRIIDIGQQRTDSLKYTR</sequence>
<evidence type="ECO:0000313" key="1">
    <source>
        <dbReference type="EMBL" id="TEY32158.1"/>
    </source>
</evidence>
<keyword evidence="2" id="KW-1185">Reference proteome</keyword>
<comment type="caution">
    <text evidence="1">The sequence shown here is derived from an EMBL/GenBank/DDBJ whole genome shotgun (WGS) entry which is preliminary data.</text>
</comment>
<name>A0A4Y8CJ55_9HELO</name>
<dbReference type="AlphaFoldDB" id="A0A4Y8CJ55"/>
<gene>
    <name evidence="1" type="ORF">BOTCAL_0746g00010</name>
</gene>
<accession>A0A4Y8CJ55</accession>
<organism evidence="1 2">
    <name type="scientific">Botryotinia calthae</name>
    <dbReference type="NCBI Taxonomy" id="38488"/>
    <lineage>
        <taxon>Eukaryota</taxon>
        <taxon>Fungi</taxon>
        <taxon>Dikarya</taxon>
        <taxon>Ascomycota</taxon>
        <taxon>Pezizomycotina</taxon>
        <taxon>Leotiomycetes</taxon>
        <taxon>Helotiales</taxon>
        <taxon>Sclerotiniaceae</taxon>
        <taxon>Botryotinia</taxon>
    </lineage>
</organism>
<proteinExistence type="predicted"/>
<reference evidence="1 2" key="1">
    <citation type="submission" date="2017-11" db="EMBL/GenBank/DDBJ databases">
        <title>Comparative genomics of Botrytis spp.</title>
        <authorList>
            <person name="Valero-Jimenez C.A."/>
            <person name="Tapia P."/>
            <person name="Veloso J."/>
            <person name="Silva-Moreno E."/>
            <person name="Staats M."/>
            <person name="Valdes J.H."/>
            <person name="Van Kan J.A.L."/>
        </authorList>
    </citation>
    <scope>NUCLEOTIDE SEQUENCE [LARGE SCALE GENOMIC DNA]</scope>
    <source>
        <strain evidence="1 2">MUCL2830</strain>
    </source>
</reference>
<evidence type="ECO:0000313" key="2">
    <source>
        <dbReference type="Proteomes" id="UP000297299"/>
    </source>
</evidence>
<protein>
    <submittedName>
        <fullName evidence="1">Uncharacterized protein</fullName>
    </submittedName>
</protein>
<dbReference type="EMBL" id="PHWZ01000742">
    <property type="protein sequence ID" value="TEY32158.1"/>
    <property type="molecule type" value="Genomic_DNA"/>
</dbReference>